<dbReference type="SMART" id="SM00054">
    <property type="entry name" value="EFh"/>
    <property type="match status" value="2"/>
</dbReference>
<sequence>MADNLHVLQDLVSESHAQHAAEIGRLNFAVEALHSRLEQMPSVEAVARMRCFLLTIGVICTKELATELLTSGGLTTRRCDNLEELWRVVGAYRAHEGFSLEEIEKAKEEFDSASRAASLTPSPTKSRLMNGQNLSDALLSLHTVYSAEHLNSIIGELGEEALQKCALTFYEFLVICRRLHRIVMSSFAESFQKVDMDKDGQVTPVEAAEALRPMGFTLLRAELKELLGLVGAMEEERLHFDAVFGLLTEARQMHGFTRAESEELQGHFDAFCDEDGEMPNLAMYDLLRYVGHESSLDEVKELLDQVDYNHNGTMDRREYLRLMRLQKEQNLSGYRNAWCSSKMRCGRKAFQVVHSALHARLNKHPEILGRLLANTPRVEISRAAGDFDSFAQLAEHLRKQIPLESRKYASFKEVEYESLRQIFQKAPTSASDGSISLRTFLTMMEDVRDVHSKGGRMWLFEALNDARHAAKDAGVSDAEAGEDNSPRVRFMPVLHFTRSMVQKHLRHVTIKENDVLSTLKFSKGEVAQFRVLFRRLYAELQGSKSEQKKTPNRKLQNAALRIMAARRPGGPSGKTHILSNRRMGKSHPSPLRARFLVFWPTSASEPTSIMLKCAEVLSIGITYIAVSAGLISFNKYLMHEDRFPHALHLTAVHMATTTLLSLLLYAIAPSIYPSMDKAKENLGLLTKYLAPLGLLFSVALFCSNQAYLFSSVAFLQFCKQGNVAIVFVGSCAVGLQSFSWTKAAVLCVVVTGCSICATGEIKFVMSGLLFQLFSQFAECSKNLIGEIVMTGAGLKLDVLTFVAFQAPFSLLPLLIGALMEWSPDVTKDFVAMWPVLLANAGLAFVLNVLIALTLKKLSALAFVLIGLLKDVTIVVCSAAVFGDPISHQQFVGFVVTLMGMGLWSHMKLQEQTRPAEATPLVKEKADKVKEPL</sequence>
<dbReference type="Gene3D" id="1.10.238.10">
    <property type="entry name" value="EF-hand"/>
    <property type="match status" value="2"/>
</dbReference>
<evidence type="ECO:0000256" key="3">
    <source>
        <dbReference type="ARBA" id="ARBA00022837"/>
    </source>
</evidence>
<feature type="transmembrane region" description="Helical" evidence="6">
    <location>
        <begin position="646"/>
        <end position="668"/>
    </location>
</feature>
<evidence type="ECO:0000256" key="2">
    <source>
        <dbReference type="ARBA" id="ARBA00022692"/>
    </source>
</evidence>
<dbReference type="InterPro" id="IPR011992">
    <property type="entry name" value="EF-hand-dom_pair"/>
</dbReference>
<evidence type="ECO:0000259" key="7">
    <source>
        <dbReference type="PROSITE" id="PS50222"/>
    </source>
</evidence>
<keyword evidence="3" id="KW-0106">Calcium</keyword>
<dbReference type="InterPro" id="IPR018247">
    <property type="entry name" value="EF_Hand_1_Ca_BS"/>
</dbReference>
<evidence type="ECO:0000313" key="8">
    <source>
        <dbReference type="EMBL" id="CAJ1375765.1"/>
    </source>
</evidence>
<reference evidence="8" key="1">
    <citation type="submission" date="2023-08" db="EMBL/GenBank/DDBJ databases">
        <authorList>
            <person name="Chen Y."/>
            <person name="Shah S."/>
            <person name="Dougan E. K."/>
            <person name="Thang M."/>
            <person name="Chan C."/>
        </authorList>
    </citation>
    <scope>NUCLEOTIDE SEQUENCE</scope>
</reference>
<feature type="domain" description="EF-hand" evidence="7">
    <location>
        <begin position="182"/>
        <end position="217"/>
    </location>
</feature>
<comment type="caution">
    <text evidence="8">The sequence shown here is derived from an EMBL/GenBank/DDBJ whole genome shotgun (WGS) entry which is preliminary data.</text>
</comment>
<dbReference type="InterPro" id="IPR004853">
    <property type="entry name" value="Sugar_P_trans_dom"/>
</dbReference>
<dbReference type="PANTHER" id="PTHR11132">
    <property type="entry name" value="SOLUTE CARRIER FAMILY 35"/>
    <property type="match status" value="1"/>
</dbReference>
<keyword evidence="2 6" id="KW-0812">Transmembrane</keyword>
<feature type="transmembrane region" description="Helical" evidence="6">
    <location>
        <begin position="616"/>
        <end position="634"/>
    </location>
</feature>
<keyword evidence="9" id="KW-1185">Reference proteome</keyword>
<dbReference type="EMBL" id="CAUJNA010000338">
    <property type="protein sequence ID" value="CAJ1375765.1"/>
    <property type="molecule type" value="Genomic_DNA"/>
</dbReference>
<dbReference type="Proteomes" id="UP001178507">
    <property type="component" value="Unassembled WGS sequence"/>
</dbReference>
<comment type="subcellular location">
    <subcellularLocation>
        <location evidence="1">Membrane</location>
        <topology evidence="1">Multi-pass membrane protein</topology>
    </subcellularLocation>
</comment>
<gene>
    <name evidence="8" type="ORF">EVOR1521_LOCUS4973</name>
</gene>
<proteinExistence type="predicted"/>
<feature type="transmembrane region" description="Helical" evidence="6">
    <location>
        <begin position="798"/>
        <end position="819"/>
    </location>
</feature>
<name>A0AA36MPR9_9DINO</name>
<keyword evidence="4 6" id="KW-1133">Transmembrane helix</keyword>
<protein>
    <recommendedName>
        <fullName evidence="7">EF-hand domain-containing protein</fullName>
    </recommendedName>
</protein>
<feature type="domain" description="EF-hand" evidence="7">
    <location>
        <begin position="294"/>
        <end position="329"/>
    </location>
</feature>
<evidence type="ECO:0000313" key="9">
    <source>
        <dbReference type="Proteomes" id="UP001178507"/>
    </source>
</evidence>
<feature type="transmembrane region" description="Helical" evidence="6">
    <location>
        <begin position="887"/>
        <end position="904"/>
    </location>
</feature>
<dbReference type="AlphaFoldDB" id="A0AA36MPR9"/>
<dbReference type="PROSITE" id="PS50222">
    <property type="entry name" value="EF_HAND_2"/>
    <property type="match status" value="2"/>
</dbReference>
<evidence type="ECO:0000256" key="4">
    <source>
        <dbReference type="ARBA" id="ARBA00022989"/>
    </source>
</evidence>
<feature type="transmembrane region" description="Helical" evidence="6">
    <location>
        <begin position="859"/>
        <end position="881"/>
    </location>
</feature>
<evidence type="ECO:0000256" key="5">
    <source>
        <dbReference type="ARBA" id="ARBA00023136"/>
    </source>
</evidence>
<dbReference type="GO" id="GO:0016020">
    <property type="term" value="C:membrane"/>
    <property type="evidence" value="ECO:0007669"/>
    <property type="project" value="UniProtKB-SubCell"/>
</dbReference>
<evidence type="ECO:0000256" key="6">
    <source>
        <dbReference type="SAM" id="Phobius"/>
    </source>
</evidence>
<dbReference type="GO" id="GO:0005509">
    <property type="term" value="F:calcium ion binding"/>
    <property type="evidence" value="ECO:0007669"/>
    <property type="project" value="InterPro"/>
</dbReference>
<organism evidence="8 9">
    <name type="scientific">Effrenium voratum</name>
    <dbReference type="NCBI Taxonomy" id="2562239"/>
    <lineage>
        <taxon>Eukaryota</taxon>
        <taxon>Sar</taxon>
        <taxon>Alveolata</taxon>
        <taxon>Dinophyceae</taxon>
        <taxon>Suessiales</taxon>
        <taxon>Symbiodiniaceae</taxon>
        <taxon>Effrenium</taxon>
    </lineage>
</organism>
<feature type="transmembrane region" description="Helical" evidence="6">
    <location>
        <begin position="831"/>
        <end position="852"/>
    </location>
</feature>
<feature type="transmembrane region" description="Helical" evidence="6">
    <location>
        <begin position="688"/>
        <end position="709"/>
    </location>
</feature>
<evidence type="ECO:0000256" key="1">
    <source>
        <dbReference type="ARBA" id="ARBA00004141"/>
    </source>
</evidence>
<accession>A0AA36MPR9</accession>
<keyword evidence="5 6" id="KW-0472">Membrane</keyword>
<dbReference type="InterPro" id="IPR050186">
    <property type="entry name" value="TPT_transporter"/>
</dbReference>
<dbReference type="PROSITE" id="PS00018">
    <property type="entry name" value="EF_HAND_1"/>
    <property type="match status" value="1"/>
</dbReference>
<dbReference type="SUPFAM" id="SSF47473">
    <property type="entry name" value="EF-hand"/>
    <property type="match status" value="2"/>
</dbReference>
<dbReference type="InterPro" id="IPR002048">
    <property type="entry name" value="EF_hand_dom"/>
</dbReference>
<dbReference type="Pfam" id="PF03151">
    <property type="entry name" value="TPT"/>
    <property type="match status" value="1"/>
</dbReference>